<dbReference type="PRINTS" id="PR00014">
    <property type="entry name" value="FNTYPEIII"/>
</dbReference>
<dbReference type="SUPFAM" id="SSF49265">
    <property type="entry name" value="Fibronectin type III"/>
    <property type="match status" value="3"/>
</dbReference>
<dbReference type="AlphaFoldDB" id="A0A2B4STA1"/>
<dbReference type="Pfam" id="PF00041">
    <property type="entry name" value="fn3"/>
    <property type="match status" value="5"/>
</dbReference>
<evidence type="ECO:0000256" key="6">
    <source>
        <dbReference type="ARBA" id="ARBA00022737"/>
    </source>
</evidence>
<dbReference type="FunFam" id="2.60.40.10:FF:000032">
    <property type="entry name" value="palladin isoform X1"/>
    <property type="match status" value="1"/>
</dbReference>
<feature type="domain" description="Fibronectin type-III" evidence="17">
    <location>
        <begin position="530"/>
        <end position="627"/>
    </location>
</feature>
<dbReference type="PANTHER" id="PTHR13817:SF73">
    <property type="entry name" value="FIBRONECTIN TYPE-III DOMAIN-CONTAINING PROTEIN"/>
    <property type="match status" value="1"/>
</dbReference>
<dbReference type="CDD" id="cd00063">
    <property type="entry name" value="FN3"/>
    <property type="match status" value="4"/>
</dbReference>
<dbReference type="EMBL" id="LSMT01000027">
    <property type="protein sequence ID" value="PFX32120.1"/>
    <property type="molecule type" value="Genomic_DNA"/>
</dbReference>
<evidence type="ECO:0000256" key="3">
    <source>
        <dbReference type="ARBA" id="ARBA00022475"/>
    </source>
</evidence>
<dbReference type="PROSITE" id="PS50835">
    <property type="entry name" value="IG_LIKE"/>
    <property type="match status" value="2"/>
</dbReference>
<reference evidence="19" key="1">
    <citation type="journal article" date="2017" name="bioRxiv">
        <title>Comparative analysis of the genomes of Stylophora pistillata and Acropora digitifera provides evidence for extensive differences between species of corals.</title>
        <authorList>
            <person name="Voolstra C.R."/>
            <person name="Li Y."/>
            <person name="Liew Y.J."/>
            <person name="Baumgarten S."/>
            <person name="Zoccola D."/>
            <person name="Flot J.-F."/>
            <person name="Tambutte S."/>
            <person name="Allemand D."/>
            <person name="Aranda M."/>
        </authorList>
    </citation>
    <scope>NUCLEOTIDE SEQUENCE [LARGE SCALE GENOMIC DNA]</scope>
</reference>
<evidence type="ECO:0000256" key="7">
    <source>
        <dbReference type="ARBA" id="ARBA00022989"/>
    </source>
</evidence>
<dbReference type="SMART" id="SM00409">
    <property type="entry name" value="IG"/>
    <property type="match status" value="2"/>
</dbReference>
<evidence type="ECO:0000313" key="19">
    <source>
        <dbReference type="Proteomes" id="UP000225706"/>
    </source>
</evidence>
<feature type="domain" description="Fibronectin type-III" evidence="17">
    <location>
        <begin position="323"/>
        <end position="418"/>
    </location>
</feature>
<keyword evidence="8 15" id="KW-0472">Membrane</keyword>
<feature type="domain" description="Fibronectin type-III" evidence="17">
    <location>
        <begin position="422"/>
        <end position="518"/>
    </location>
</feature>
<comment type="subcellular location">
    <subcellularLocation>
        <location evidence="2">Cell membrane</location>
    </subcellularLocation>
    <subcellularLocation>
        <location evidence="1">Membrane</location>
        <topology evidence="1">Single-pass membrane protein</topology>
    </subcellularLocation>
</comment>
<feature type="transmembrane region" description="Helical" evidence="15">
    <location>
        <begin position="863"/>
        <end position="885"/>
    </location>
</feature>
<keyword evidence="4 15" id="KW-0812">Transmembrane</keyword>
<keyword evidence="19" id="KW-1185">Reference proteome</keyword>
<evidence type="ECO:0000256" key="13">
    <source>
        <dbReference type="PROSITE-ProRule" id="PRU00087"/>
    </source>
</evidence>
<dbReference type="PANTHER" id="PTHR13817">
    <property type="entry name" value="TITIN"/>
    <property type="match status" value="1"/>
</dbReference>
<evidence type="ECO:0000256" key="12">
    <source>
        <dbReference type="ARBA" id="ARBA00069893"/>
    </source>
</evidence>
<dbReference type="OrthoDB" id="5955479at2759"/>
<feature type="compositionally biased region" description="Polar residues" evidence="14">
    <location>
        <begin position="912"/>
        <end position="927"/>
    </location>
</feature>
<evidence type="ECO:0000256" key="1">
    <source>
        <dbReference type="ARBA" id="ARBA00004167"/>
    </source>
</evidence>
<keyword evidence="6" id="KW-0677">Repeat</keyword>
<dbReference type="InterPro" id="IPR036116">
    <property type="entry name" value="FN3_sf"/>
</dbReference>
<feature type="domain" description="Ig-like" evidence="16">
    <location>
        <begin position="132"/>
        <end position="213"/>
    </location>
</feature>
<evidence type="ECO:0000256" key="4">
    <source>
        <dbReference type="ARBA" id="ARBA00022692"/>
    </source>
</evidence>
<evidence type="ECO:0000256" key="10">
    <source>
        <dbReference type="ARBA" id="ARBA00023180"/>
    </source>
</evidence>
<keyword evidence="10" id="KW-0325">Glycoprotein</keyword>
<accession>A0A2B4STA1</accession>
<dbReference type="SMART" id="SM00408">
    <property type="entry name" value="IGc2"/>
    <property type="match status" value="2"/>
</dbReference>
<protein>
    <recommendedName>
        <fullName evidence="12">Cell adhesion molecule-related/down-regulated by oncogenes</fullName>
    </recommendedName>
</protein>
<name>A0A2B4STA1_STYPI</name>
<dbReference type="InterPro" id="IPR050964">
    <property type="entry name" value="Striated_Muscle_Regulatory"/>
</dbReference>
<comment type="caution">
    <text evidence="18">The sequence shown here is derived from an EMBL/GenBank/DDBJ whole genome shotgun (WGS) entry which is preliminary data.</text>
</comment>
<keyword evidence="5" id="KW-0732">Signal</keyword>
<dbReference type="InterPro" id="IPR036179">
    <property type="entry name" value="Ig-like_dom_sf"/>
</dbReference>
<dbReference type="STRING" id="50429.A0A2B4STA1"/>
<dbReference type="FunFam" id="2.60.40.10:FF:000551">
    <property type="entry name" value="Protogenin A"/>
    <property type="match status" value="1"/>
</dbReference>
<dbReference type="PROSITE" id="PS50853">
    <property type="entry name" value="FN3"/>
    <property type="match status" value="5"/>
</dbReference>
<dbReference type="InterPro" id="IPR017868">
    <property type="entry name" value="Filamin/ABP280_repeat-like"/>
</dbReference>
<keyword evidence="11" id="KW-0393">Immunoglobulin domain</keyword>
<evidence type="ECO:0000313" key="18">
    <source>
        <dbReference type="EMBL" id="PFX32120.1"/>
    </source>
</evidence>
<dbReference type="Proteomes" id="UP000225706">
    <property type="component" value="Unassembled WGS sequence"/>
</dbReference>
<feature type="region of interest" description="Disordered" evidence="14">
    <location>
        <begin position="980"/>
        <end position="1033"/>
    </location>
</feature>
<feature type="domain" description="Fibronectin type-III" evidence="17">
    <location>
        <begin position="227"/>
        <end position="318"/>
    </location>
</feature>
<evidence type="ECO:0000259" key="17">
    <source>
        <dbReference type="PROSITE" id="PS50853"/>
    </source>
</evidence>
<dbReference type="InterPro" id="IPR013783">
    <property type="entry name" value="Ig-like_fold"/>
</dbReference>
<evidence type="ECO:0000256" key="11">
    <source>
        <dbReference type="ARBA" id="ARBA00023319"/>
    </source>
</evidence>
<evidence type="ECO:0000256" key="14">
    <source>
        <dbReference type="SAM" id="MobiDB-lite"/>
    </source>
</evidence>
<evidence type="ECO:0000256" key="5">
    <source>
        <dbReference type="ARBA" id="ARBA00022729"/>
    </source>
</evidence>
<feature type="domain" description="Fibronectin type-III" evidence="17">
    <location>
        <begin position="632"/>
        <end position="734"/>
    </location>
</feature>
<evidence type="ECO:0000256" key="9">
    <source>
        <dbReference type="ARBA" id="ARBA00023157"/>
    </source>
</evidence>
<dbReference type="InterPro" id="IPR007110">
    <property type="entry name" value="Ig-like_dom"/>
</dbReference>
<keyword evidence="9" id="KW-1015">Disulfide bond</keyword>
<evidence type="ECO:0000256" key="2">
    <source>
        <dbReference type="ARBA" id="ARBA00004236"/>
    </source>
</evidence>
<feature type="compositionally biased region" description="Polar residues" evidence="14">
    <location>
        <begin position="980"/>
        <end position="1008"/>
    </location>
</feature>
<dbReference type="Gene3D" id="2.60.40.10">
    <property type="entry name" value="Immunoglobulins"/>
    <property type="match status" value="7"/>
</dbReference>
<dbReference type="InterPro" id="IPR003961">
    <property type="entry name" value="FN3_dom"/>
</dbReference>
<evidence type="ECO:0000256" key="8">
    <source>
        <dbReference type="ARBA" id="ARBA00023136"/>
    </source>
</evidence>
<dbReference type="FunFam" id="2.60.40.10:FF:000273">
    <property type="entry name" value="contactin-3 isoform X1"/>
    <property type="match status" value="1"/>
</dbReference>
<dbReference type="InterPro" id="IPR003598">
    <property type="entry name" value="Ig_sub2"/>
</dbReference>
<evidence type="ECO:0000259" key="16">
    <source>
        <dbReference type="PROSITE" id="PS50835"/>
    </source>
</evidence>
<dbReference type="Pfam" id="PF13927">
    <property type="entry name" value="Ig_3"/>
    <property type="match status" value="1"/>
</dbReference>
<feature type="compositionally biased region" description="Low complexity" evidence="14">
    <location>
        <begin position="1023"/>
        <end position="1032"/>
    </location>
</feature>
<keyword evidence="7 15" id="KW-1133">Transmembrane helix</keyword>
<feature type="compositionally biased region" description="Low complexity" evidence="14">
    <location>
        <begin position="928"/>
        <end position="939"/>
    </location>
</feature>
<feature type="domain" description="Ig-like" evidence="16">
    <location>
        <begin position="17"/>
        <end position="93"/>
    </location>
</feature>
<feature type="repeat" description="Filamin" evidence="13">
    <location>
        <begin position="364"/>
        <end position="476"/>
    </location>
</feature>
<organism evidence="18 19">
    <name type="scientific">Stylophora pistillata</name>
    <name type="common">Smooth cauliflower coral</name>
    <dbReference type="NCBI Taxonomy" id="50429"/>
    <lineage>
        <taxon>Eukaryota</taxon>
        <taxon>Metazoa</taxon>
        <taxon>Cnidaria</taxon>
        <taxon>Anthozoa</taxon>
        <taxon>Hexacorallia</taxon>
        <taxon>Scleractinia</taxon>
        <taxon>Astrocoeniina</taxon>
        <taxon>Pocilloporidae</taxon>
        <taxon>Stylophora</taxon>
    </lineage>
</organism>
<dbReference type="InterPro" id="IPR003599">
    <property type="entry name" value="Ig_sub"/>
</dbReference>
<dbReference type="SMART" id="SM00060">
    <property type="entry name" value="FN3"/>
    <property type="match status" value="5"/>
</dbReference>
<feature type="compositionally biased region" description="Basic and acidic residues" evidence="14">
    <location>
        <begin position="1009"/>
        <end position="1018"/>
    </location>
</feature>
<keyword evidence="3" id="KW-1003">Cell membrane</keyword>
<evidence type="ECO:0000256" key="15">
    <source>
        <dbReference type="SAM" id="Phobius"/>
    </source>
</evidence>
<feature type="region of interest" description="Disordered" evidence="14">
    <location>
        <begin position="905"/>
        <end position="939"/>
    </location>
</feature>
<dbReference type="InterPro" id="IPR013098">
    <property type="entry name" value="Ig_I-set"/>
</dbReference>
<dbReference type="SUPFAM" id="SSF48726">
    <property type="entry name" value="Immunoglobulin"/>
    <property type="match status" value="2"/>
</dbReference>
<gene>
    <name evidence="18" type="primary">Igdcc4</name>
    <name evidence="18" type="ORF">AWC38_SpisGene3034</name>
</gene>
<sequence length="1092" mass="122157">MSKKFHKEPQNTITWVGSIARFSCQIQHAVPVATLVWEKDGSPLEPSDRSVILKEGVLQIKDVRKTDEGNYSCVAENVVKTRRSNLGSLAVLTASYWLYDFDTDQILTVVYLVAKPLIQSEAEDSSRVRTSPQFLGEHQNITAMKGGSAVIECAATGYPLPKLLWKKVDKHSGRTYNVSNLTYGVNNLNFTNVEKSDEGQYECYAHADGKTISRIVWLSVTGDRPGPPVNVVALPLSSSSIVISWSPPVGNHIIGAYTLHYEQLGKPSTAMAKVISKDTHSYEVQELLGYTNYSLYVKAYAKAVGYESEVIVQRTKEDRPTRAPIDVKVSSQTPDSLNVEWAPPPRDYRNGIITKYVISYKEEYHKGEASSVEVLGQTLKKTVNGLSKGTSYAIRVAAATVKGVGPFSGAVKGRVLNQTSNVISPPTVWIADHNSSTAIVKWLPPTYGQYSVEEYHLFYVHMQDHSMEKGPFIVDKQQRTYILQRLSPGSRYLIKLMAWDGRTLGPPGATYVTTDRGPGAPDPSKDPLIPPRPIHLVCTVDSPTSILLTWQTPLSSGSTTHYTVTYFLRSRIRHDPIKRTVYSENIVLRRLTPGREYTISVQSHYRSEKEIFPGVSTAFKNCKLPLSELSSPPQNIKYEYLTVRSVELEWEAPLKPNGKLISFDILYAYNKSYPDSMWENVSYSLGFFGSKIKQFNQRLLGIKKGTEFYLKIRAENNHGFGPFTKIVTIKPPSVAERVGPNVTYKILPSSQVQVQLSWKCPRVFNALVKSFTILFTNDTHLQDDEWHVQTVSIPSSRRFPDIVTTTLYVKKTFIYVKVRAEYNDDVAGKWSKIVKIPSDDHSLTTVGPRLSELDDNPEMNIKLGIIIGCTISAFCIVVLLLFILWRNPCRHSVLQKSEKKANVKTLPPMNVSLPSHKQMALSSKQDNSGSTEETSASSGFCQCRCTCGDKFEKPVHCLSSMEVLLLLFRFKFKSQMRTNNRIPGSSDSSTPITQVFSQSSPDANSEDSGSGHDLRGRGDQTNSPGSSSSSLSVELHKNGEIHTVPYRVYLMSFTPRRSHQKAKGRAYLLMCERNYSDPSAWTQLLLDGQHCR</sequence>
<proteinExistence type="predicted"/>
<dbReference type="Pfam" id="PF07679">
    <property type="entry name" value="I-set"/>
    <property type="match status" value="1"/>
</dbReference>
<dbReference type="GO" id="GO:0005886">
    <property type="term" value="C:plasma membrane"/>
    <property type="evidence" value="ECO:0007669"/>
    <property type="project" value="UniProtKB-SubCell"/>
</dbReference>
<dbReference type="PROSITE" id="PS50194">
    <property type="entry name" value="FILAMIN_REPEAT"/>
    <property type="match status" value="1"/>
</dbReference>